<reference evidence="2 3" key="1">
    <citation type="submission" date="2024-09" db="EMBL/GenBank/DDBJ databases">
        <title>Chromosome-scale assembly of Riccia fluitans.</title>
        <authorList>
            <person name="Paukszto L."/>
            <person name="Sawicki J."/>
            <person name="Karawczyk K."/>
            <person name="Piernik-Szablinska J."/>
            <person name="Szczecinska M."/>
            <person name="Mazdziarz M."/>
        </authorList>
    </citation>
    <scope>NUCLEOTIDE SEQUENCE [LARGE SCALE GENOMIC DNA]</scope>
    <source>
        <strain evidence="2">Rf_01</strain>
        <tissue evidence="2">Aerial parts of the thallus</tissue>
    </source>
</reference>
<dbReference type="EMBL" id="JBHFFA010000008">
    <property type="protein sequence ID" value="KAL2610646.1"/>
    <property type="molecule type" value="Genomic_DNA"/>
</dbReference>
<keyword evidence="3" id="KW-1185">Reference proteome</keyword>
<dbReference type="InterPro" id="IPR031304">
    <property type="entry name" value="SLT_2"/>
</dbReference>
<sequence length="93" mass="10332">MRGRGGPLRGSWAGAKGQCQFMPSSFQADAVEYGRDGRRGWILPEDLWRSLLPGCLCYAVTHGQTVAGHFSEQQLVSWKLATTLFMLYALIIL</sequence>
<dbReference type="SUPFAM" id="SSF53955">
    <property type="entry name" value="Lysozyme-like"/>
    <property type="match status" value="1"/>
</dbReference>
<protein>
    <recommendedName>
        <fullName evidence="1">Transglycosylase SLT domain-containing protein</fullName>
    </recommendedName>
</protein>
<dbReference type="Gene3D" id="1.10.8.350">
    <property type="entry name" value="Bacterial muramidase"/>
    <property type="match status" value="1"/>
</dbReference>
<evidence type="ECO:0000259" key="1">
    <source>
        <dbReference type="Pfam" id="PF13406"/>
    </source>
</evidence>
<organism evidence="2 3">
    <name type="scientific">Riccia fluitans</name>
    <dbReference type="NCBI Taxonomy" id="41844"/>
    <lineage>
        <taxon>Eukaryota</taxon>
        <taxon>Viridiplantae</taxon>
        <taxon>Streptophyta</taxon>
        <taxon>Embryophyta</taxon>
        <taxon>Marchantiophyta</taxon>
        <taxon>Marchantiopsida</taxon>
        <taxon>Marchantiidae</taxon>
        <taxon>Marchantiales</taxon>
        <taxon>Ricciaceae</taxon>
        <taxon>Riccia</taxon>
    </lineage>
</organism>
<proteinExistence type="predicted"/>
<comment type="caution">
    <text evidence="2">The sequence shown here is derived from an EMBL/GenBank/DDBJ whole genome shotgun (WGS) entry which is preliminary data.</text>
</comment>
<name>A0ABD1XRX1_9MARC</name>
<dbReference type="Pfam" id="PF13406">
    <property type="entry name" value="SLT_2"/>
    <property type="match status" value="1"/>
</dbReference>
<feature type="domain" description="Transglycosylase SLT" evidence="1">
    <location>
        <begin position="8"/>
        <end position="40"/>
    </location>
</feature>
<evidence type="ECO:0000313" key="2">
    <source>
        <dbReference type="EMBL" id="KAL2610646.1"/>
    </source>
</evidence>
<dbReference type="InterPro" id="IPR023346">
    <property type="entry name" value="Lysozyme-like_dom_sf"/>
</dbReference>
<evidence type="ECO:0000313" key="3">
    <source>
        <dbReference type="Proteomes" id="UP001605036"/>
    </source>
</evidence>
<dbReference type="Proteomes" id="UP001605036">
    <property type="component" value="Unassembled WGS sequence"/>
</dbReference>
<gene>
    <name evidence="2" type="ORF">R1flu_029219</name>
</gene>
<accession>A0ABD1XRX1</accession>
<dbReference type="AlphaFoldDB" id="A0ABD1XRX1"/>